<dbReference type="EMBL" id="LT795064">
    <property type="protein sequence ID" value="SJX64128.1"/>
    <property type="molecule type" value="Genomic_DNA"/>
</dbReference>
<feature type="region of interest" description="Disordered" evidence="1">
    <location>
        <begin position="1"/>
        <end position="44"/>
    </location>
</feature>
<accession>A0A2N8UH75</accession>
<feature type="compositionally biased region" description="Low complexity" evidence="1">
    <location>
        <begin position="32"/>
        <end position="44"/>
    </location>
</feature>
<feature type="region of interest" description="Disordered" evidence="1">
    <location>
        <begin position="716"/>
        <end position="831"/>
    </location>
</feature>
<feature type="compositionally biased region" description="Low complexity" evidence="1">
    <location>
        <begin position="137"/>
        <end position="172"/>
    </location>
</feature>
<feature type="compositionally biased region" description="Polar residues" evidence="1">
    <location>
        <begin position="393"/>
        <end position="403"/>
    </location>
</feature>
<feature type="compositionally biased region" description="Basic and acidic residues" evidence="1">
    <location>
        <begin position="262"/>
        <end position="278"/>
    </location>
</feature>
<protein>
    <submittedName>
        <fullName evidence="3">Uncharacterized protein</fullName>
    </submittedName>
</protein>
<feature type="transmembrane region" description="Helical" evidence="2">
    <location>
        <begin position="188"/>
        <end position="206"/>
    </location>
</feature>
<name>A0A2N8UH75_9BASI</name>
<feature type="compositionally biased region" description="Basic and acidic residues" evidence="1">
    <location>
        <begin position="289"/>
        <end position="298"/>
    </location>
</feature>
<reference evidence="3 4" key="1">
    <citation type="submission" date="2017-02" db="EMBL/GenBank/DDBJ databases">
        <authorList>
            <person name="Peterson S.W."/>
        </authorList>
    </citation>
    <scope>NUCLEOTIDE SEQUENCE [LARGE SCALE GENOMIC DNA]</scope>
    <source>
        <strain evidence="3 4">SRS1_H2-8</strain>
    </source>
</reference>
<evidence type="ECO:0000256" key="2">
    <source>
        <dbReference type="SAM" id="Phobius"/>
    </source>
</evidence>
<feature type="region of interest" description="Disordered" evidence="1">
    <location>
        <begin position="262"/>
        <end position="298"/>
    </location>
</feature>
<evidence type="ECO:0000313" key="3">
    <source>
        <dbReference type="EMBL" id="SJX64128.1"/>
    </source>
</evidence>
<organism evidence="3 4">
    <name type="scientific">Sporisorium reilianum f. sp. reilianum</name>
    <dbReference type="NCBI Taxonomy" id="72559"/>
    <lineage>
        <taxon>Eukaryota</taxon>
        <taxon>Fungi</taxon>
        <taxon>Dikarya</taxon>
        <taxon>Basidiomycota</taxon>
        <taxon>Ustilaginomycotina</taxon>
        <taxon>Ustilaginomycetes</taxon>
        <taxon>Ustilaginales</taxon>
        <taxon>Ustilaginaceae</taxon>
        <taxon>Sporisorium</taxon>
    </lineage>
</organism>
<feature type="compositionally biased region" description="Low complexity" evidence="1">
    <location>
        <begin position="802"/>
        <end position="826"/>
    </location>
</feature>
<feature type="region of interest" description="Disordered" evidence="1">
    <location>
        <begin position="846"/>
        <end position="880"/>
    </location>
</feature>
<sequence>MWPGASPAWRKRQPASTKPRLGVKVKPPKSNPSPSASTLPSTTGSLFDALDPVLLTRRQIDDGTVDDVGIDDGGASMVAATTFNNGMWTPPAAASVASATQAAFTATVAIASDSSSDDEAATSTALSTAAMSATLTSASASATRTATRTSLASTSAPTTTSTTSSSSSATPSPTTPPPNTPSTGGFKLVYLTPILVFIGLFLVFSVGGRMWGRYHHASRVEAARRARYDQRLSRQAKKREMQRIKTMWGYDRTPMLPAELAPGEHDLHYTDPAKRAVDGDSSFGSDSDSEGKEEVDERYPGTLKILSLALLGEGSGPKLPETRGEGGRKYEERVQSNGWLAVKLRRWIGSDEVDVEETRYTVGPRAGARHALSRDRLRVSAAAMEDDEKSARSLASPTSTLSVGSGEMKHKAEFASVDLTRPNPHTAYTTSPNRYNSLGHTANDDPFLTTDTHPALGWKKPLPPQPKESPFRPAILSFGLRSRSKTYDPIAPAAEQLDTPVKPTALHAAPADAGFLPKTLGLGISGVWKTITNLTHTASPAPVPTDDEESFVGRPYRAHSDMLSESDTPYSSYERYADTVTPIKQPLARAGTVLQVKATANQLWAASPARKITAAAWNEALLASPPNKHTSYQHMPVAQPSFERERHSLAPRKSLLLHQAVAEATAEAEHKLASATPPAFTDYSELVACYSTPSDAAPHGSIRVLSPPVPESVETVQSAGARQKLQRAKTRKIAYADNKESMQRSKTSSTTTSSALNRKGTVHHSVRSTKPPSSSTVDTHTRETQPYTPTAPLRLAKPLSTSDSPAIPSRASSSSPTKPSPATFSTLPPALRIASPDPLQLQHLPLMHHHPHYPGPSLPKRAKAVSNRSNPDEDAPAPAAARNAAAKAYNRNTALQTVDAIVFNSYAQHR</sequence>
<dbReference type="Proteomes" id="UP000239563">
    <property type="component" value="Chromosome XI"/>
</dbReference>
<dbReference type="AlphaFoldDB" id="A0A2N8UH75"/>
<keyword evidence="2" id="KW-1133">Transmembrane helix</keyword>
<keyword evidence="2" id="KW-0472">Membrane</keyword>
<feature type="region of interest" description="Disordered" evidence="1">
    <location>
        <begin position="384"/>
        <end position="407"/>
    </location>
</feature>
<evidence type="ECO:0000256" key="1">
    <source>
        <dbReference type="SAM" id="MobiDB-lite"/>
    </source>
</evidence>
<gene>
    <name evidence="3" type="ORF">SRS1_14773</name>
</gene>
<feature type="compositionally biased region" description="Polar residues" evidence="1">
    <location>
        <begin position="768"/>
        <end position="788"/>
    </location>
</feature>
<feature type="region of interest" description="Disordered" evidence="1">
    <location>
        <begin position="137"/>
        <end position="181"/>
    </location>
</feature>
<proteinExistence type="predicted"/>
<evidence type="ECO:0000313" key="4">
    <source>
        <dbReference type="Proteomes" id="UP000239563"/>
    </source>
</evidence>
<keyword evidence="2" id="KW-0812">Transmembrane</keyword>